<dbReference type="Gene3D" id="1.10.10.10">
    <property type="entry name" value="Winged helix-like DNA-binding domain superfamily/Winged helix DNA-binding domain"/>
    <property type="match status" value="1"/>
</dbReference>
<feature type="domain" description="Cyclic nucleotide-binding" evidence="4">
    <location>
        <begin position="18"/>
        <end position="125"/>
    </location>
</feature>
<dbReference type="GO" id="GO:0016301">
    <property type="term" value="F:kinase activity"/>
    <property type="evidence" value="ECO:0007669"/>
    <property type="project" value="UniProtKB-KW"/>
</dbReference>
<dbReference type="SMART" id="SM00100">
    <property type="entry name" value="cNMP"/>
    <property type="match status" value="1"/>
</dbReference>
<keyword evidence="7" id="KW-1185">Reference proteome</keyword>
<dbReference type="InterPro" id="IPR036390">
    <property type="entry name" value="WH_DNA-bd_sf"/>
</dbReference>
<dbReference type="PROSITE" id="PS50042">
    <property type="entry name" value="CNMP_BINDING_3"/>
    <property type="match status" value="1"/>
</dbReference>
<dbReference type="Proteomes" id="UP000199691">
    <property type="component" value="Unassembled WGS sequence"/>
</dbReference>
<dbReference type="RefSeq" id="WP_090105547.1">
    <property type="nucleotide sequence ID" value="NZ_FNIX01000040.1"/>
</dbReference>
<sequence length="221" mass="24309">MTRLSERPFPLAFVELAANAGEKVRFRRGEVIFAEGAPDDGLYIIESGKVKVGRSCADGREHLHAICGPADLLGELAAFAPGPRTSTATALTEVQAVCIDHACLRRWILTRPELADHLLCSFAMQVRCATSKLADQIFSDVPGRLAKTLLQLAQQFGVTEGACLRVDHDLTQEELAQFIGASRETVNKTLAEFTQRGWLQVQHKSVLILDAHRLARRAHRS</sequence>
<feature type="domain" description="HTH crp-type" evidence="5">
    <location>
        <begin position="139"/>
        <end position="212"/>
    </location>
</feature>
<dbReference type="GO" id="GO:0005829">
    <property type="term" value="C:cytosol"/>
    <property type="evidence" value="ECO:0007669"/>
    <property type="project" value="TreeGrafter"/>
</dbReference>
<dbReference type="Pfam" id="PF13545">
    <property type="entry name" value="HTH_Crp_2"/>
    <property type="match status" value="1"/>
</dbReference>
<keyword evidence="3" id="KW-0804">Transcription</keyword>
<evidence type="ECO:0000259" key="5">
    <source>
        <dbReference type="PROSITE" id="PS51063"/>
    </source>
</evidence>
<dbReference type="PANTHER" id="PTHR24567">
    <property type="entry name" value="CRP FAMILY TRANSCRIPTIONAL REGULATORY PROTEIN"/>
    <property type="match status" value="1"/>
</dbReference>
<reference evidence="7" key="1">
    <citation type="submission" date="2016-10" db="EMBL/GenBank/DDBJ databases">
        <authorList>
            <person name="Varghese N."/>
            <person name="Submissions S."/>
        </authorList>
    </citation>
    <scope>NUCLEOTIDE SEQUENCE [LARGE SCALE GENOMIC DNA]</scope>
    <source>
        <strain evidence="7">CGMCC 4.6609</strain>
    </source>
</reference>
<dbReference type="FunFam" id="1.10.10.10:FF:000019">
    <property type="entry name" value="Crp/Fnr family transcriptional regulator"/>
    <property type="match status" value="1"/>
</dbReference>
<keyword evidence="6" id="KW-0808">Transferase</keyword>
<evidence type="ECO:0000256" key="3">
    <source>
        <dbReference type="ARBA" id="ARBA00023163"/>
    </source>
</evidence>
<dbReference type="InterPro" id="IPR012318">
    <property type="entry name" value="HTH_CRP"/>
</dbReference>
<dbReference type="GO" id="GO:0003677">
    <property type="term" value="F:DNA binding"/>
    <property type="evidence" value="ECO:0007669"/>
    <property type="project" value="UniProtKB-KW"/>
</dbReference>
<dbReference type="Pfam" id="PF00027">
    <property type="entry name" value="cNMP_binding"/>
    <property type="match status" value="1"/>
</dbReference>
<dbReference type="InterPro" id="IPR000595">
    <property type="entry name" value="cNMP-bd_dom"/>
</dbReference>
<dbReference type="OrthoDB" id="892842at2"/>
<keyword evidence="1" id="KW-0805">Transcription regulation</keyword>
<dbReference type="PANTHER" id="PTHR24567:SF74">
    <property type="entry name" value="HTH-TYPE TRANSCRIPTIONAL REGULATOR ARCR"/>
    <property type="match status" value="1"/>
</dbReference>
<dbReference type="InterPro" id="IPR050397">
    <property type="entry name" value="Env_Response_Regulators"/>
</dbReference>
<protein>
    <submittedName>
        <fullName evidence="6">cAMP-binding domain of CRP or a regulatory subunit of cAMP-dependent protein kinases</fullName>
    </submittedName>
</protein>
<gene>
    <name evidence="6" type="ORF">SAMN05421507_14019</name>
</gene>
<evidence type="ECO:0000259" key="4">
    <source>
        <dbReference type="PROSITE" id="PS50042"/>
    </source>
</evidence>
<dbReference type="GO" id="GO:0003700">
    <property type="term" value="F:DNA-binding transcription factor activity"/>
    <property type="evidence" value="ECO:0007669"/>
    <property type="project" value="TreeGrafter"/>
</dbReference>
<name>A0A1H0X6C6_9PSEU</name>
<dbReference type="InterPro" id="IPR036388">
    <property type="entry name" value="WH-like_DNA-bd_sf"/>
</dbReference>
<accession>A0A1H0X6C6</accession>
<evidence type="ECO:0000256" key="2">
    <source>
        <dbReference type="ARBA" id="ARBA00023125"/>
    </source>
</evidence>
<keyword evidence="6" id="KW-0418">Kinase</keyword>
<organism evidence="6 7">
    <name type="scientific">Lentzea jiangxiensis</name>
    <dbReference type="NCBI Taxonomy" id="641025"/>
    <lineage>
        <taxon>Bacteria</taxon>
        <taxon>Bacillati</taxon>
        <taxon>Actinomycetota</taxon>
        <taxon>Actinomycetes</taxon>
        <taxon>Pseudonocardiales</taxon>
        <taxon>Pseudonocardiaceae</taxon>
        <taxon>Lentzea</taxon>
    </lineage>
</organism>
<evidence type="ECO:0000313" key="6">
    <source>
        <dbReference type="EMBL" id="SDP98501.1"/>
    </source>
</evidence>
<dbReference type="AlphaFoldDB" id="A0A1H0X6C6"/>
<dbReference type="CDD" id="cd00038">
    <property type="entry name" value="CAP_ED"/>
    <property type="match status" value="1"/>
</dbReference>
<dbReference type="SMART" id="SM00419">
    <property type="entry name" value="HTH_CRP"/>
    <property type="match status" value="1"/>
</dbReference>
<dbReference type="SUPFAM" id="SSF46785">
    <property type="entry name" value="Winged helix' DNA-binding domain"/>
    <property type="match status" value="1"/>
</dbReference>
<dbReference type="InterPro" id="IPR018490">
    <property type="entry name" value="cNMP-bd_dom_sf"/>
</dbReference>
<proteinExistence type="predicted"/>
<dbReference type="STRING" id="641025.SAMN05421507_14019"/>
<dbReference type="SUPFAM" id="SSF51206">
    <property type="entry name" value="cAMP-binding domain-like"/>
    <property type="match status" value="1"/>
</dbReference>
<dbReference type="EMBL" id="FNIX01000040">
    <property type="protein sequence ID" value="SDP98501.1"/>
    <property type="molecule type" value="Genomic_DNA"/>
</dbReference>
<dbReference type="InterPro" id="IPR014710">
    <property type="entry name" value="RmlC-like_jellyroll"/>
</dbReference>
<evidence type="ECO:0000256" key="1">
    <source>
        <dbReference type="ARBA" id="ARBA00023015"/>
    </source>
</evidence>
<dbReference type="Gene3D" id="2.60.120.10">
    <property type="entry name" value="Jelly Rolls"/>
    <property type="match status" value="1"/>
</dbReference>
<evidence type="ECO:0000313" key="7">
    <source>
        <dbReference type="Proteomes" id="UP000199691"/>
    </source>
</evidence>
<dbReference type="PROSITE" id="PS51063">
    <property type="entry name" value="HTH_CRP_2"/>
    <property type="match status" value="1"/>
</dbReference>
<keyword evidence="2" id="KW-0238">DNA-binding</keyword>